<evidence type="ECO:0000256" key="5">
    <source>
        <dbReference type="SAM" id="SignalP"/>
    </source>
</evidence>
<dbReference type="Gene3D" id="3.30.1330.60">
    <property type="entry name" value="OmpA-like domain"/>
    <property type="match status" value="1"/>
</dbReference>
<dbReference type="PROSITE" id="PS51123">
    <property type="entry name" value="OMPA_2"/>
    <property type="match status" value="1"/>
</dbReference>
<keyword evidence="5" id="KW-0732">Signal</keyword>
<feature type="domain" description="OmpA-like" evidence="6">
    <location>
        <begin position="43"/>
        <end position="160"/>
    </location>
</feature>
<comment type="subcellular location">
    <subcellularLocation>
        <location evidence="1">Cell outer membrane</location>
    </subcellularLocation>
</comment>
<dbReference type="Pfam" id="PF00691">
    <property type="entry name" value="OmpA"/>
    <property type="match status" value="1"/>
</dbReference>
<dbReference type="EMBL" id="FNWO01000003">
    <property type="protein sequence ID" value="SEH31064.1"/>
    <property type="molecule type" value="Genomic_DNA"/>
</dbReference>
<dbReference type="InterPro" id="IPR006665">
    <property type="entry name" value="OmpA-like"/>
</dbReference>
<feature type="signal peptide" evidence="5">
    <location>
        <begin position="1"/>
        <end position="24"/>
    </location>
</feature>
<evidence type="ECO:0000256" key="1">
    <source>
        <dbReference type="ARBA" id="ARBA00004442"/>
    </source>
</evidence>
<dbReference type="PANTHER" id="PTHR30329">
    <property type="entry name" value="STATOR ELEMENT OF FLAGELLAR MOTOR COMPLEX"/>
    <property type="match status" value="1"/>
</dbReference>
<dbReference type="RefSeq" id="WP_074766252.1">
    <property type="nucleotide sequence ID" value="NZ_FNWO01000003.1"/>
</dbReference>
<evidence type="ECO:0000256" key="3">
    <source>
        <dbReference type="ARBA" id="ARBA00023237"/>
    </source>
</evidence>
<name>A0A1H6H9Z2_MAGFU</name>
<evidence type="ECO:0000256" key="4">
    <source>
        <dbReference type="PROSITE-ProRule" id="PRU00473"/>
    </source>
</evidence>
<dbReference type="PROSITE" id="PS51257">
    <property type="entry name" value="PROKAR_LIPOPROTEIN"/>
    <property type="match status" value="1"/>
</dbReference>
<evidence type="ECO:0000256" key="2">
    <source>
        <dbReference type="ARBA" id="ARBA00023136"/>
    </source>
</evidence>
<sequence length="163" mass="17396">MYPFKRSGSIATALLALATLSAAAGCTESGDKPPLRHTRSSTATPELAGAWYQIFFDSNKTEIDERGRMIVQNVAYVVAHDDTTRVTVIGKTDRVGNASTNLSLSEKRAGEVRDALIAAGIPTGRIDVSWSGEKGQAVEAANSAAEHHDRVVDITVVKSAKRQ</sequence>
<proteinExistence type="predicted"/>
<keyword evidence="3" id="KW-0998">Cell outer membrane</keyword>
<gene>
    <name evidence="7" type="ORF">SAMN04244559_01057</name>
</gene>
<dbReference type="PANTHER" id="PTHR30329:SF21">
    <property type="entry name" value="LIPOPROTEIN YIAD-RELATED"/>
    <property type="match status" value="1"/>
</dbReference>
<dbReference type="SUPFAM" id="SSF103088">
    <property type="entry name" value="OmpA-like"/>
    <property type="match status" value="1"/>
</dbReference>
<keyword evidence="8" id="KW-1185">Reference proteome</keyword>
<evidence type="ECO:0000259" key="6">
    <source>
        <dbReference type="PROSITE" id="PS51123"/>
    </source>
</evidence>
<dbReference type="CDD" id="cd07185">
    <property type="entry name" value="OmpA_C-like"/>
    <property type="match status" value="1"/>
</dbReference>
<dbReference type="Proteomes" id="UP000182983">
    <property type="component" value="Unassembled WGS sequence"/>
</dbReference>
<feature type="chain" id="PRO_5010381155" evidence="5">
    <location>
        <begin position="25"/>
        <end position="163"/>
    </location>
</feature>
<accession>A0A1H6H9Z2</accession>
<evidence type="ECO:0000313" key="7">
    <source>
        <dbReference type="EMBL" id="SEH31064.1"/>
    </source>
</evidence>
<dbReference type="InterPro" id="IPR006664">
    <property type="entry name" value="OMP_bac"/>
</dbReference>
<dbReference type="InterPro" id="IPR036737">
    <property type="entry name" value="OmpA-like_sf"/>
</dbReference>
<evidence type="ECO:0000313" key="8">
    <source>
        <dbReference type="Proteomes" id="UP000182983"/>
    </source>
</evidence>
<reference evidence="8" key="1">
    <citation type="submission" date="2016-10" db="EMBL/GenBank/DDBJ databases">
        <authorList>
            <person name="Varghese N."/>
            <person name="Submissions S."/>
        </authorList>
    </citation>
    <scope>NUCLEOTIDE SEQUENCE [LARGE SCALE GENOMIC DNA]</scope>
    <source>
        <strain evidence="8">DSM 13234</strain>
    </source>
</reference>
<dbReference type="OrthoDB" id="7352253at2"/>
<organism evidence="7 8">
    <name type="scientific">Magnetospirillum fulvum</name>
    <name type="common">Rhodospirillum fulvum</name>
    <dbReference type="NCBI Taxonomy" id="1082"/>
    <lineage>
        <taxon>Bacteria</taxon>
        <taxon>Pseudomonadati</taxon>
        <taxon>Pseudomonadota</taxon>
        <taxon>Alphaproteobacteria</taxon>
        <taxon>Rhodospirillales</taxon>
        <taxon>Rhodospirillaceae</taxon>
        <taxon>Magnetospirillum</taxon>
    </lineage>
</organism>
<dbReference type="GO" id="GO:0009279">
    <property type="term" value="C:cell outer membrane"/>
    <property type="evidence" value="ECO:0007669"/>
    <property type="project" value="UniProtKB-SubCell"/>
</dbReference>
<dbReference type="PRINTS" id="PR01021">
    <property type="entry name" value="OMPADOMAIN"/>
</dbReference>
<protein>
    <submittedName>
        <fullName evidence="7">OmpA-OmpF porin, OOP family</fullName>
    </submittedName>
</protein>
<dbReference type="InterPro" id="IPR050330">
    <property type="entry name" value="Bact_OuterMem_StrucFunc"/>
</dbReference>
<keyword evidence="2 4" id="KW-0472">Membrane</keyword>
<dbReference type="AlphaFoldDB" id="A0A1H6H9Z2"/>